<dbReference type="HOGENOM" id="CLU_038105_0_0_1"/>
<dbReference type="GeneID" id="13285530"/>
<accession>E4ZMG9</accession>
<gene>
    <name evidence="1" type="ORF">LEMA_P055440.1</name>
</gene>
<organism evidence="2">
    <name type="scientific">Leptosphaeria maculans (strain JN3 / isolate v23.1.3 / race Av1-4-5-6-7-8)</name>
    <name type="common">Blackleg fungus</name>
    <name type="synonym">Phoma lingam</name>
    <dbReference type="NCBI Taxonomy" id="985895"/>
    <lineage>
        <taxon>Eukaryota</taxon>
        <taxon>Fungi</taxon>
        <taxon>Dikarya</taxon>
        <taxon>Ascomycota</taxon>
        <taxon>Pezizomycotina</taxon>
        <taxon>Dothideomycetes</taxon>
        <taxon>Pleosporomycetidae</taxon>
        <taxon>Pleosporales</taxon>
        <taxon>Pleosporineae</taxon>
        <taxon>Leptosphaeriaceae</taxon>
        <taxon>Plenodomus</taxon>
        <taxon>Plenodomus lingam/Leptosphaeria maculans species complex</taxon>
    </lineage>
</organism>
<dbReference type="PANTHER" id="PTHR35309">
    <property type="match status" value="1"/>
</dbReference>
<dbReference type="InterPro" id="IPR025893">
    <property type="entry name" value="Tocopherol_cyclase"/>
</dbReference>
<dbReference type="OMA" id="TIHQEKN"/>
<dbReference type="GO" id="GO:0009976">
    <property type="term" value="F:tocopherol cyclase activity"/>
    <property type="evidence" value="ECO:0007669"/>
    <property type="project" value="InterPro"/>
</dbReference>
<protein>
    <submittedName>
        <fullName evidence="1">Uncharacterized protein</fullName>
    </submittedName>
</protein>
<dbReference type="OrthoDB" id="5421239at2759"/>
<sequence length="342" mass="38980">MEHFAPHHNANFEGWYSKFDLASGAHIALIICSVPKAQSRPHMVSFTYYPPSGQPIFQREHFIPNIERRTTNTATQAFELVIPTIGHMRAAANGTTSYALSAPDKSWSLAAQTESQTAWSPTKSTPEGWIIHLPLPLHWHVHSLCSPCTLTLSIPTALPPDNYTTRATIHQEKNWATSFPDAHMWLQAWDADSHRGICLAGGKILHNTAYMLGYRSQSLNLDFTPPFSVSYLNLLSPFLRTQLDWPNRTFSLDVSRYWHKLRLRAHAPKSHGWFGLASPFPDGHRANYCSESFCATIEVEVFERGGWWPWSGWRRIRRERFEGASLEFAGEYYPERGQGKEE</sequence>
<dbReference type="PANTHER" id="PTHR35309:SF4">
    <property type="entry name" value="TOCOPHEROL CYCLASE"/>
    <property type="match status" value="1"/>
</dbReference>
<keyword evidence="2" id="KW-1185">Reference proteome</keyword>
<dbReference type="AlphaFoldDB" id="E4ZMG9"/>
<dbReference type="RefSeq" id="XP_003836203.1">
    <property type="nucleotide sequence ID" value="XM_003836155.1"/>
</dbReference>
<reference evidence="2" key="1">
    <citation type="journal article" date="2011" name="Nat. Commun.">
        <title>Effector diversification within compartments of the Leptosphaeria maculans genome affected by Repeat-Induced Point mutations.</title>
        <authorList>
            <person name="Rouxel T."/>
            <person name="Grandaubert J."/>
            <person name="Hane J.K."/>
            <person name="Hoede C."/>
            <person name="van de Wouw A.P."/>
            <person name="Couloux A."/>
            <person name="Dominguez V."/>
            <person name="Anthouard V."/>
            <person name="Bally P."/>
            <person name="Bourras S."/>
            <person name="Cozijnsen A.J."/>
            <person name="Ciuffetti L.M."/>
            <person name="Degrave A."/>
            <person name="Dilmaghani A."/>
            <person name="Duret L."/>
            <person name="Fudal I."/>
            <person name="Goodwin S.B."/>
            <person name="Gout L."/>
            <person name="Glaser N."/>
            <person name="Linglin J."/>
            <person name="Kema G.H.J."/>
            <person name="Lapalu N."/>
            <person name="Lawrence C.B."/>
            <person name="May K."/>
            <person name="Meyer M."/>
            <person name="Ollivier B."/>
            <person name="Poulain J."/>
            <person name="Schoch C.L."/>
            <person name="Simon A."/>
            <person name="Spatafora J.W."/>
            <person name="Stachowiak A."/>
            <person name="Turgeon B.G."/>
            <person name="Tyler B.M."/>
            <person name="Vincent D."/>
            <person name="Weissenbach J."/>
            <person name="Amselem J."/>
            <person name="Quesneville H."/>
            <person name="Oliver R.P."/>
            <person name="Wincker P."/>
            <person name="Balesdent M.-H."/>
            <person name="Howlett B.J."/>
        </authorList>
    </citation>
    <scope>NUCLEOTIDE SEQUENCE [LARGE SCALE GENOMIC DNA]</scope>
    <source>
        <strain evidence="2">JN3 / isolate v23.1.3 / race Av1-4-5-6-7-8</strain>
    </source>
</reference>
<dbReference type="EMBL" id="FP929094">
    <property type="protein sequence ID" value="CBX92838.1"/>
    <property type="molecule type" value="Genomic_DNA"/>
</dbReference>
<dbReference type="InParanoid" id="E4ZMG9"/>
<proteinExistence type="predicted"/>
<name>E4ZMG9_LEPMJ</name>
<dbReference type="Proteomes" id="UP000002668">
    <property type="component" value="Genome"/>
</dbReference>
<evidence type="ECO:0000313" key="2">
    <source>
        <dbReference type="Proteomes" id="UP000002668"/>
    </source>
</evidence>
<dbReference type="eggNOG" id="ENOG502S99N">
    <property type="taxonomic scope" value="Eukaryota"/>
</dbReference>
<evidence type="ECO:0000313" key="1">
    <source>
        <dbReference type="EMBL" id="CBX92838.1"/>
    </source>
</evidence>
<dbReference type="VEuPathDB" id="FungiDB:LEMA_P055440.1"/>